<dbReference type="EMBL" id="JAMDMJ010000018">
    <property type="protein sequence ID" value="MCY9597218.1"/>
    <property type="molecule type" value="Genomic_DNA"/>
</dbReference>
<dbReference type="RefSeq" id="WP_164977107.1">
    <property type="nucleotide sequence ID" value="NZ_CP026520.1"/>
</dbReference>
<dbReference type="PANTHER" id="PTHR45867:SF3">
    <property type="entry name" value="ACID PHOSPHATASE TYPE 7"/>
    <property type="match status" value="1"/>
</dbReference>
<dbReference type="Gene3D" id="3.60.21.10">
    <property type="match status" value="1"/>
</dbReference>
<keyword evidence="6" id="KW-1185">Reference proteome</keyword>
<accession>A0ABT4FFC7</accession>
<dbReference type="CDD" id="cd00063">
    <property type="entry name" value="FN3"/>
    <property type="match status" value="1"/>
</dbReference>
<evidence type="ECO:0000313" key="5">
    <source>
        <dbReference type="EMBL" id="MCY9597218.1"/>
    </source>
</evidence>
<feature type="compositionally biased region" description="Gly residues" evidence="2">
    <location>
        <begin position="951"/>
        <end position="983"/>
    </location>
</feature>
<dbReference type="InterPro" id="IPR003961">
    <property type="entry name" value="FN3_dom"/>
</dbReference>
<feature type="domain" description="SLH" evidence="4">
    <location>
        <begin position="1139"/>
        <end position="1197"/>
    </location>
</feature>
<feature type="domain" description="SLH" evidence="4">
    <location>
        <begin position="1016"/>
        <end position="1079"/>
    </location>
</feature>
<proteinExistence type="predicted"/>
<evidence type="ECO:0000313" key="6">
    <source>
        <dbReference type="Proteomes" id="UP001527202"/>
    </source>
</evidence>
<dbReference type="Pfam" id="PF00149">
    <property type="entry name" value="Metallophos"/>
    <property type="match status" value="1"/>
</dbReference>
<dbReference type="InterPro" id="IPR001119">
    <property type="entry name" value="SLH_dom"/>
</dbReference>
<organism evidence="5 6">
    <name type="scientific">Paenibacillus chitinolyticus</name>
    <dbReference type="NCBI Taxonomy" id="79263"/>
    <lineage>
        <taxon>Bacteria</taxon>
        <taxon>Bacillati</taxon>
        <taxon>Bacillota</taxon>
        <taxon>Bacilli</taxon>
        <taxon>Bacillales</taxon>
        <taxon>Paenibacillaceae</taxon>
        <taxon>Paenibacillus</taxon>
    </lineage>
</organism>
<evidence type="ECO:0000256" key="2">
    <source>
        <dbReference type="SAM" id="MobiDB-lite"/>
    </source>
</evidence>
<dbReference type="InterPro" id="IPR004843">
    <property type="entry name" value="Calcineurin-like_PHP"/>
</dbReference>
<dbReference type="InterPro" id="IPR013783">
    <property type="entry name" value="Ig-like_fold"/>
</dbReference>
<dbReference type="Proteomes" id="UP001527202">
    <property type="component" value="Unassembled WGS sequence"/>
</dbReference>
<dbReference type="InterPro" id="IPR029052">
    <property type="entry name" value="Metallo-depent_PP-like"/>
</dbReference>
<dbReference type="PROSITE" id="PS51272">
    <property type="entry name" value="SLH"/>
    <property type="match status" value="3"/>
</dbReference>
<gene>
    <name evidence="5" type="ORF">M5X16_15765</name>
</gene>
<dbReference type="InterPro" id="IPR015914">
    <property type="entry name" value="PAPs_N"/>
</dbReference>
<name>A0ABT4FFC7_9BACL</name>
<dbReference type="Pfam" id="PF00395">
    <property type="entry name" value="SLH"/>
    <property type="match status" value="3"/>
</dbReference>
<protein>
    <submittedName>
        <fullName evidence="5">S-layer homology domain-containing protein</fullName>
    </submittedName>
</protein>
<dbReference type="PANTHER" id="PTHR45867">
    <property type="entry name" value="PURPLE ACID PHOSPHATASE"/>
    <property type="match status" value="1"/>
</dbReference>
<feature type="region of interest" description="Disordered" evidence="2">
    <location>
        <begin position="951"/>
        <end position="1018"/>
    </location>
</feature>
<dbReference type="SMART" id="SM00060">
    <property type="entry name" value="FN3"/>
    <property type="match status" value="1"/>
</dbReference>
<dbReference type="Gene3D" id="2.60.120.260">
    <property type="entry name" value="Galactose-binding domain-like"/>
    <property type="match status" value="2"/>
</dbReference>
<dbReference type="InterPro" id="IPR008963">
    <property type="entry name" value="Purple_acid_Pase-like_N"/>
</dbReference>
<feature type="domain" description="Fibronectin type-III" evidence="3">
    <location>
        <begin position="854"/>
        <end position="947"/>
    </location>
</feature>
<reference evidence="5 6" key="1">
    <citation type="submission" date="2022-05" db="EMBL/GenBank/DDBJ databases">
        <title>Genome Sequencing of Bee-Associated Microbes.</title>
        <authorList>
            <person name="Dunlap C."/>
        </authorList>
    </citation>
    <scope>NUCLEOTIDE SEQUENCE [LARGE SCALE GENOMIC DNA]</scope>
    <source>
        <strain evidence="5 6">NRRL B-23120</strain>
    </source>
</reference>
<dbReference type="InterPro" id="IPR036116">
    <property type="entry name" value="FN3_sf"/>
</dbReference>
<evidence type="ECO:0000256" key="1">
    <source>
        <dbReference type="ARBA" id="ARBA00022729"/>
    </source>
</evidence>
<dbReference type="SUPFAM" id="SSF49363">
    <property type="entry name" value="Purple acid phosphatase, N-terminal domain"/>
    <property type="match status" value="1"/>
</dbReference>
<evidence type="ECO:0000259" key="4">
    <source>
        <dbReference type="PROSITE" id="PS51272"/>
    </source>
</evidence>
<sequence>MSIKGLKKSLAIFLTIMVVFQTFLSGIVVSAAGENPVSDAASVKLIDKGSSWSYSDEGLDYGYAMKGPFDFSKWKAGAAPFGYKVTGGVTTGDVAPQTDFGKVATLLSFGGNEKKKHITTYFSKTVPISDTGVYETYKATLGVDDGIVLYANGIEVYRAGMSVTEATYTTYATSNKTDPVVYKEDLSVNLKAALKNGDNVITAEIHNSSDSSSDLYFDMELTATIKQSGSGGTGNGPGTGAADGKNIVLLPPNAAWKYLDNGTDQATAWRGEQFADSAWSVQAGPFGYPAGKATDAFGSVKQPISYGNNASMKYRTSYFRTTIDVKNLVDYKKIAGTFGIDDGAVLYVNGKEVYRFNMPEGEPNFQTLSSTTINEPATETVDLTAALNGVLHNGINVLAAEVHQRSDSSSDLYWDMKLVANPDETPSGGGGIKGPVVPTAIALTFNGDPKTSQGFGWYTDPSITGTKLEVAESAKVVSGTFPAGDARTFEGTALPVSVYQSSSDKSSGKFTTYASHKVTATGLKPGTAYSYRIGDGQDGHWSDIRSFTTEGAGNSFTFLYTTDPQGTTESEYVTWKHTLEEALGKFPASKFVTITGDLVDNGDIENQWMWLLNQPKEIFSKLPIVPALGNHESKANNNFTYHFNVPNTSNTEAKPDGSVYAFDYGPAHFMVMNTEYNEAKGIDIVYKKQEEWLRAEAAKTDKKWKIVMFHKSPYSVANHTNDSDVLFFRKKLTALFDELGIDVVLSGHDHTYTRTYPMFDNVPEKTSTNENNQIINPKGTLYLVSNAAGDKRYTPKAGPFPFAAKYGQPGKEMFTGITVEDNSMSFQVYTTTEKGSTDLYDQFSIQKTGAKPNPVRDARMSTIQNGQSTLTWNAPQGGPEPEAYRIYEKNDQMGANWNARVVPAAGFATYALTNLDPSKTYRFVIKAVSGKNSSDEVIAAYGNSGGGNGGDGGGSGSGGNNSGNGNTGGAGNGNSGSGSGNGNSGSNSGNNGSTGGTGNSGNNGNTNAGGGETTPKPQVELTDIKDHWAYSVITQAVEKGFIAGYEDGSFKPDKQINRVEMVSMLVKALRLKGAGASLTFTDAELVPDWAQAYVSQAVSAGLIDGFSDNTLRPNQSLSRLELVTLIVRASKIAVDPKAEPSFSDADKIPSWGAPYVAAAAKAGLIQGRDNNEFEPMATATRAESATMILSLLKHLKL</sequence>
<dbReference type="Pfam" id="PF16656">
    <property type="entry name" value="Pur_ac_phosph_N"/>
    <property type="match status" value="1"/>
</dbReference>
<comment type="caution">
    <text evidence="5">The sequence shown here is derived from an EMBL/GenBank/DDBJ whole genome shotgun (WGS) entry which is preliminary data.</text>
</comment>
<evidence type="ECO:0000259" key="3">
    <source>
        <dbReference type="PROSITE" id="PS50853"/>
    </source>
</evidence>
<dbReference type="PROSITE" id="PS50853">
    <property type="entry name" value="FN3"/>
    <property type="match status" value="1"/>
</dbReference>
<keyword evidence="1" id="KW-0732">Signal</keyword>
<dbReference type="GeneID" id="95378984"/>
<dbReference type="SUPFAM" id="SSF49265">
    <property type="entry name" value="Fibronectin type III"/>
    <property type="match status" value="1"/>
</dbReference>
<feature type="compositionally biased region" description="Gly residues" evidence="2">
    <location>
        <begin position="992"/>
        <end position="1012"/>
    </location>
</feature>
<feature type="domain" description="SLH" evidence="4">
    <location>
        <begin position="1080"/>
        <end position="1138"/>
    </location>
</feature>
<dbReference type="Pfam" id="PF00041">
    <property type="entry name" value="fn3"/>
    <property type="match status" value="1"/>
</dbReference>
<dbReference type="Gene3D" id="2.60.40.380">
    <property type="entry name" value="Purple acid phosphatase-like, N-terminal"/>
    <property type="match status" value="1"/>
</dbReference>
<dbReference type="SUPFAM" id="SSF56300">
    <property type="entry name" value="Metallo-dependent phosphatases"/>
    <property type="match status" value="1"/>
</dbReference>
<dbReference type="Gene3D" id="2.60.40.10">
    <property type="entry name" value="Immunoglobulins"/>
    <property type="match status" value="1"/>
</dbReference>